<dbReference type="PANTHER" id="PTHR31744">
    <property type="entry name" value="PROTEIN CUP-SHAPED COTYLEDON 2-RELATED"/>
    <property type="match status" value="1"/>
</dbReference>
<dbReference type="GO" id="GO:0003677">
    <property type="term" value="F:DNA binding"/>
    <property type="evidence" value="ECO:0007669"/>
    <property type="project" value="UniProtKB-KW"/>
</dbReference>
<evidence type="ECO:0000256" key="1">
    <source>
        <dbReference type="ARBA" id="ARBA00004123"/>
    </source>
</evidence>
<protein>
    <recommendedName>
        <fullName evidence="6">NAC domain-containing protein</fullName>
    </recommendedName>
</protein>
<keyword evidence="2" id="KW-0805">Transcription regulation</keyword>
<dbReference type="Proteomes" id="UP001153076">
    <property type="component" value="Unassembled WGS sequence"/>
</dbReference>
<accession>A0A9Q1QH25</accession>
<evidence type="ECO:0000313" key="8">
    <source>
        <dbReference type="Proteomes" id="UP001153076"/>
    </source>
</evidence>
<dbReference type="InterPro" id="IPR036093">
    <property type="entry name" value="NAC_dom_sf"/>
</dbReference>
<reference evidence="7" key="1">
    <citation type="submission" date="2022-04" db="EMBL/GenBank/DDBJ databases">
        <title>Carnegiea gigantea Genome sequencing and assembly v2.</title>
        <authorList>
            <person name="Copetti D."/>
            <person name="Sanderson M.J."/>
            <person name="Burquez A."/>
            <person name="Wojciechowski M.F."/>
        </authorList>
    </citation>
    <scope>NUCLEOTIDE SEQUENCE</scope>
    <source>
        <strain evidence="7">SGP5-SGP5p</strain>
        <tissue evidence="7">Aerial part</tissue>
    </source>
</reference>
<name>A0A9Q1QH25_9CARY</name>
<dbReference type="InterPro" id="IPR003441">
    <property type="entry name" value="NAC-dom"/>
</dbReference>
<dbReference type="OrthoDB" id="1860415at2759"/>
<dbReference type="EMBL" id="JAKOGI010000144">
    <property type="protein sequence ID" value="KAJ8442213.1"/>
    <property type="molecule type" value="Genomic_DNA"/>
</dbReference>
<keyword evidence="3" id="KW-0238">DNA-binding</keyword>
<dbReference type="PANTHER" id="PTHR31744:SF210">
    <property type="entry name" value="NAC DOMAIN-CONTAINING PROTEIN 86-LIKE"/>
    <property type="match status" value="1"/>
</dbReference>
<dbReference type="SUPFAM" id="SSF101941">
    <property type="entry name" value="NAC domain"/>
    <property type="match status" value="1"/>
</dbReference>
<evidence type="ECO:0000256" key="2">
    <source>
        <dbReference type="ARBA" id="ARBA00023015"/>
    </source>
</evidence>
<feature type="domain" description="NAC" evidence="6">
    <location>
        <begin position="6"/>
        <end position="156"/>
    </location>
</feature>
<dbReference type="AlphaFoldDB" id="A0A9Q1QH25"/>
<dbReference type="GO" id="GO:0005634">
    <property type="term" value="C:nucleus"/>
    <property type="evidence" value="ECO:0007669"/>
    <property type="project" value="UniProtKB-SubCell"/>
</dbReference>
<dbReference type="PROSITE" id="PS51005">
    <property type="entry name" value="NAC"/>
    <property type="match status" value="1"/>
</dbReference>
<dbReference type="Gene3D" id="2.170.150.80">
    <property type="entry name" value="NAC domain"/>
    <property type="match status" value="1"/>
</dbReference>
<keyword evidence="5" id="KW-0539">Nucleus</keyword>
<keyword evidence="4" id="KW-0804">Transcription</keyword>
<dbReference type="FunFam" id="2.170.150.80:FF:000002">
    <property type="entry name" value="Nac domain-containing protein 86"/>
    <property type="match status" value="1"/>
</dbReference>
<comment type="caution">
    <text evidence="7">The sequence shown here is derived from an EMBL/GenBank/DDBJ whole genome shotgun (WGS) entry which is preliminary data.</text>
</comment>
<comment type="subcellular location">
    <subcellularLocation>
        <location evidence="1">Nucleus</location>
    </subcellularLocation>
</comment>
<evidence type="ECO:0000313" key="7">
    <source>
        <dbReference type="EMBL" id="KAJ8442213.1"/>
    </source>
</evidence>
<dbReference type="Pfam" id="PF02365">
    <property type="entry name" value="NAM"/>
    <property type="match status" value="1"/>
</dbReference>
<evidence type="ECO:0000256" key="3">
    <source>
        <dbReference type="ARBA" id="ARBA00023125"/>
    </source>
</evidence>
<evidence type="ECO:0000256" key="5">
    <source>
        <dbReference type="ARBA" id="ARBA00023242"/>
    </source>
</evidence>
<evidence type="ECO:0000259" key="6">
    <source>
        <dbReference type="PROSITE" id="PS51005"/>
    </source>
</evidence>
<evidence type="ECO:0000256" key="4">
    <source>
        <dbReference type="ARBA" id="ARBA00023163"/>
    </source>
</evidence>
<sequence length="624" mass="70910">MAPVSLPPGFRFHPTDEELVAYYLNRKINGRRIDLEIIPEVDLYKCEPWELPSKSLLPSKDLEWYFFSPRDRKYPNGSRTNRATKAGYWKATGKDRRVNSQTRAVGTKKTLVYYRGRAPHGRRTDWVMHEYRLDERECEVPCGLQDAYALCRIFKKTAPPTPPAPKFPPQYTYGSCMDQMPSEQSSSINIYSDQGAAISSCDFDFDTFDYDNNNNNSIPIERSGSTNNFEFAQTHAHVHASSSSSMQTMRVGNGDWTQYLNDPQDFTFPTPNSLHNYGSISCPPSKVDIALECARLQQRFTLPPLEVEGSPQFGTDDFHSGHTYTPMRMPQPCFNQSTQNTKSDDRILDEILSVGQAQHHLFDHSNCDNNSWEDLKIRGMDESTMVKYSDLVVMSGRNANNKVNPKVLCLVAHKSSRGEYDRIHIENTSTFEAELGIQGTITGVEDYKMDNFHQGFMNDDSNKSFIDDDDIDNFSSTPHFEVFEEVEVNHSLFISSQWLVETRFHQVQPTTTVQVYAGLPSTYVASVEVNTKRSEPSILNKFLGFARNGLKGPKKSSQEIDCVNIDEEDCHMLRWLSCNKSQVACCATKVEGIMANWLVNRVWPSLTIALGLFTLWANHVTLSP</sequence>
<proteinExistence type="predicted"/>
<gene>
    <name evidence="7" type="ORF">Cgig2_005153</name>
</gene>
<dbReference type="GO" id="GO:0006355">
    <property type="term" value="P:regulation of DNA-templated transcription"/>
    <property type="evidence" value="ECO:0007669"/>
    <property type="project" value="InterPro"/>
</dbReference>
<keyword evidence="8" id="KW-1185">Reference proteome</keyword>
<organism evidence="7 8">
    <name type="scientific">Carnegiea gigantea</name>
    <dbReference type="NCBI Taxonomy" id="171969"/>
    <lineage>
        <taxon>Eukaryota</taxon>
        <taxon>Viridiplantae</taxon>
        <taxon>Streptophyta</taxon>
        <taxon>Embryophyta</taxon>
        <taxon>Tracheophyta</taxon>
        <taxon>Spermatophyta</taxon>
        <taxon>Magnoliopsida</taxon>
        <taxon>eudicotyledons</taxon>
        <taxon>Gunneridae</taxon>
        <taxon>Pentapetalae</taxon>
        <taxon>Caryophyllales</taxon>
        <taxon>Cactineae</taxon>
        <taxon>Cactaceae</taxon>
        <taxon>Cactoideae</taxon>
        <taxon>Echinocereeae</taxon>
        <taxon>Carnegiea</taxon>
    </lineage>
</organism>